<dbReference type="InterPro" id="IPR022441">
    <property type="entry name" value="Para_beta_helix_rpt-2"/>
</dbReference>
<dbReference type="InterPro" id="IPR006626">
    <property type="entry name" value="PbH1"/>
</dbReference>
<comment type="pathway">
    <text evidence="1">Protein modification; protein ubiquitination.</text>
</comment>
<dbReference type="NCBIfam" id="TIGR03804">
    <property type="entry name" value="para_beta_helix"/>
    <property type="match status" value="5"/>
</dbReference>
<proteinExistence type="predicted"/>
<dbReference type="PANTHER" id="PTHR22990">
    <property type="entry name" value="F-BOX ONLY PROTEIN"/>
    <property type="match status" value="1"/>
</dbReference>
<dbReference type="InterPro" id="IPR011050">
    <property type="entry name" value="Pectin_lyase_fold/virulence"/>
</dbReference>
<evidence type="ECO:0000256" key="3">
    <source>
        <dbReference type="ARBA" id="ARBA00022786"/>
    </source>
</evidence>
<evidence type="ECO:0000259" key="6">
    <source>
        <dbReference type="Pfam" id="PF13229"/>
    </source>
</evidence>
<keyword evidence="2" id="KW-0677">Repeat</keyword>
<evidence type="ECO:0000313" key="8">
    <source>
        <dbReference type="EMBL" id="UYP44304.1"/>
    </source>
</evidence>
<evidence type="ECO:0000259" key="7">
    <source>
        <dbReference type="Pfam" id="PF19077"/>
    </source>
</evidence>
<evidence type="ECO:0000256" key="2">
    <source>
        <dbReference type="ARBA" id="ARBA00022737"/>
    </source>
</evidence>
<dbReference type="PANTHER" id="PTHR22990:SF15">
    <property type="entry name" value="F-BOX ONLY PROTEIN 10"/>
    <property type="match status" value="1"/>
</dbReference>
<reference evidence="8" key="1">
    <citation type="submission" date="2022-09" db="EMBL/GenBank/DDBJ databases">
        <title>Actin cytoskeleton and complex cell architecture in an #Asgard archaeon.</title>
        <authorList>
            <person name="Ponce Toledo R.I."/>
            <person name="Schleper C."/>
            <person name="Rodrigues Oliveira T."/>
            <person name="Wollweber F."/>
            <person name="Xu J."/>
            <person name="Rittmann S."/>
            <person name="Klingl A."/>
            <person name="Pilhofer M."/>
        </authorList>
    </citation>
    <scope>NUCLEOTIDE SEQUENCE</scope>
    <source>
        <strain evidence="8">B-35</strain>
    </source>
</reference>
<feature type="domain" description="Periplasmic copper-binding protein NosD beta helix" evidence="5">
    <location>
        <begin position="526"/>
        <end position="668"/>
    </location>
</feature>
<keyword evidence="3" id="KW-0833">Ubl conjugation pathway</keyword>
<keyword evidence="4" id="KW-0812">Transmembrane</keyword>
<feature type="transmembrane region" description="Helical" evidence="4">
    <location>
        <begin position="1146"/>
        <end position="1166"/>
    </location>
</feature>
<evidence type="ECO:0000256" key="4">
    <source>
        <dbReference type="SAM" id="Phobius"/>
    </source>
</evidence>
<dbReference type="Pfam" id="PF05048">
    <property type="entry name" value="NosD"/>
    <property type="match status" value="3"/>
</dbReference>
<evidence type="ECO:0008006" key="10">
    <source>
        <dbReference type="Google" id="ProtNLM"/>
    </source>
</evidence>
<dbReference type="SMART" id="SM00710">
    <property type="entry name" value="PbH1"/>
    <property type="match status" value="21"/>
</dbReference>
<keyword evidence="9" id="KW-1185">Reference proteome</keyword>
<evidence type="ECO:0000259" key="5">
    <source>
        <dbReference type="Pfam" id="PF05048"/>
    </source>
</evidence>
<dbReference type="Gene3D" id="2.60.40.10">
    <property type="entry name" value="Immunoglobulins"/>
    <property type="match status" value="1"/>
</dbReference>
<dbReference type="InterPro" id="IPR013783">
    <property type="entry name" value="Ig-like_fold"/>
</dbReference>
<sequence>MYNLLHKRKDVVIIICLLFSSVIAANNSFSSIEETIIMNEENFDNIPRSLATFSNTSIIINALATDNDSHTGNWTWAASQPWCSGLGTESNPYLIEDVQFNIPAGETGLYIMDSNEIYFTIKNCAFNHSSLSSSVGPAIRFDRTTNGTIVDCNISTNSYGIYLHSGCSWNNFTNNKIYNCYTAGIRLGWSCSYNEIVRNNIDTITNGDGIYFMRNSDFNNLFQNNCSNSETGIDIEYNCNSNYLDQNYCFENSAGIEVESGDYNVIYNNTITKNNGPSAISYGITLNKISIEDGSNFNNISSNNISDNYQGGICVSFGQKNIIHNNTLFHNDYMSSTYLKGILLISSTKNQIFNNTGVESGVYLSMANNNSIYSNVFKSAYRAIDVRDSSYIDVVDNIIEDSRYGIYISNGRENNLTGNSMLDIIQYGFYFNEQDNSTIKLNSIDGCRVGISSDGSESAPGENNSIIENQISRSEYCDMYLQHSDFWKLKNNDMGGSGLMIQDCFNNDIDQSNMVNSSPILVLEEQNNLVLDGGNMPIYSQLFIVDSVNTTIQNFNHSGLAMGLSIVGGNNLLIQNNNLSNNEYYGLYLNNINNSIVSENVFNNNYLGISIDARMKNTWDEFNPDLSLLQHNLTFIENDANDNSAYGLECELSAYNLFEENSFNNNDEFGMNFLYTYNSVINYTAICNNGNGGLNLDYSHENQISLNQIVNNSGIGINLDYSNQTLIKQCLVESNEDGIYIYDSLNSIIEDNILFLNEYSGVSLEYSNQSTINNNIISNSSSTGIWLFDESGENIIFNNWFYNNSLHAQDDCIGNQWYFSSKGNYWDSYTGTDDDHDGIGDQPHPIAGDANTMDIYPIHDVDAPVIFTVDSILISGKNNYEISWDVTDFNPDDYSILLDGEILISDQQWQNGAIKYTIPANTLEDGSYNYSLQVEDKYGNQKTAETTVHVDGTSPIISSISTYNITGKINLTLNWSINDTHPLYFVVSQNQSLQTSPVAWENGSVSYTIPALSLDDGNYLYQIWVNDSLGNTRVFDTLVVVDGTAPTINSNQDLILSSNTSSILLNWTVDDLHPGVYSISVNGTVVITSAAWINGLIYYNYSLADLPAGNYTIQITVYDSFGNSVVNSIQISIPAGVDENDPINPWVLVIVGIAIGGGVVGLIVVIKRAKEDND</sequence>
<dbReference type="InterPro" id="IPR051550">
    <property type="entry name" value="SCF-Subunits/Alg-Epimerases"/>
</dbReference>
<feature type="domain" description="Periplasmic copper-binding protein NosD beta helix" evidence="5">
    <location>
        <begin position="683"/>
        <end position="831"/>
    </location>
</feature>
<dbReference type="EMBL" id="CP104013">
    <property type="protein sequence ID" value="UYP44304.1"/>
    <property type="molecule type" value="Genomic_DNA"/>
</dbReference>
<feature type="domain" description="Right handed beta helix" evidence="6">
    <location>
        <begin position="105"/>
        <end position="229"/>
    </location>
</feature>
<dbReference type="Proteomes" id="UP001208689">
    <property type="component" value="Chromosome"/>
</dbReference>
<feature type="domain" description="Bacterial Ig-like" evidence="7">
    <location>
        <begin position="901"/>
        <end position="951"/>
    </location>
</feature>
<dbReference type="InterPro" id="IPR007742">
    <property type="entry name" value="NosD_dom"/>
</dbReference>
<dbReference type="InterPro" id="IPR044016">
    <property type="entry name" value="Big_13"/>
</dbReference>
<dbReference type="InterPro" id="IPR012334">
    <property type="entry name" value="Pectin_lyas_fold"/>
</dbReference>
<dbReference type="Pfam" id="PF19077">
    <property type="entry name" value="Big_13"/>
    <property type="match status" value="1"/>
</dbReference>
<gene>
    <name evidence="8" type="ORF">NEF87_000589</name>
</gene>
<accession>A0ABY6HLC1</accession>
<dbReference type="SUPFAM" id="SSF51126">
    <property type="entry name" value="Pectin lyase-like"/>
    <property type="match status" value="4"/>
</dbReference>
<keyword evidence="4" id="KW-1133">Transmembrane helix</keyword>
<protein>
    <recommendedName>
        <fullName evidence="10">Right-handed parallel beta-helix repeat-containing protein</fullName>
    </recommendedName>
</protein>
<dbReference type="Gene3D" id="2.160.20.10">
    <property type="entry name" value="Single-stranded right-handed beta-helix, Pectin lyase-like"/>
    <property type="match status" value="4"/>
</dbReference>
<evidence type="ECO:0000256" key="1">
    <source>
        <dbReference type="ARBA" id="ARBA00004906"/>
    </source>
</evidence>
<evidence type="ECO:0000313" key="9">
    <source>
        <dbReference type="Proteomes" id="UP001208689"/>
    </source>
</evidence>
<keyword evidence="4" id="KW-0472">Membrane</keyword>
<name>A0ABY6HLC1_9ARCH</name>
<organism evidence="8 9">
    <name type="scientific">Candidatus Lokiarchaeum ossiferum</name>
    <dbReference type="NCBI Taxonomy" id="2951803"/>
    <lineage>
        <taxon>Archaea</taxon>
        <taxon>Promethearchaeati</taxon>
        <taxon>Promethearchaeota</taxon>
        <taxon>Promethearchaeia</taxon>
        <taxon>Promethearchaeales</taxon>
        <taxon>Promethearchaeaceae</taxon>
        <taxon>Candidatus Lokiarchaeum</taxon>
    </lineage>
</organism>
<dbReference type="InterPro" id="IPR039448">
    <property type="entry name" value="Beta_helix"/>
</dbReference>
<feature type="domain" description="Periplasmic copper-binding protein NosD beta helix" evidence="5">
    <location>
        <begin position="340"/>
        <end position="471"/>
    </location>
</feature>
<dbReference type="Pfam" id="PF13229">
    <property type="entry name" value="Beta_helix"/>
    <property type="match status" value="1"/>
</dbReference>